<sequence>MHKIKRHYCLRISFLSKILIFLSLLFIASASFSQASIDVTEIGEAGLYTLDTSGVIFPFTPYPQDSSSVYAVGAYPLTTEPLPTGERQEVVQSYCSMCHSTTIISLQPKFSLKTWRHEVEKMKQLGAQIPEDMISHIIEFLEKSCSVKEEKK</sequence>
<organism evidence="1 2">
    <name type="scientific">Candidatus Methylacidiphilum fumarolicum</name>
    <dbReference type="NCBI Taxonomy" id="591154"/>
    <lineage>
        <taxon>Bacteria</taxon>
        <taxon>Pseudomonadati</taxon>
        <taxon>Verrucomicrobiota</taxon>
        <taxon>Methylacidiphilae</taxon>
        <taxon>Methylacidiphilales</taxon>
        <taxon>Methylacidiphilaceae</taxon>
        <taxon>Methylacidiphilum (ex Ratnadevi et al. 2023)</taxon>
    </lineage>
</organism>
<evidence type="ECO:0000313" key="2">
    <source>
        <dbReference type="Proteomes" id="UP001161497"/>
    </source>
</evidence>
<gene>
    <name evidence="1" type="ORF">MFUM_0942</name>
</gene>
<name>A0ABN8XDI2_9BACT</name>
<reference evidence="1" key="1">
    <citation type="submission" date="2023-03" db="EMBL/GenBank/DDBJ databases">
        <authorList>
            <person name="Cremers G."/>
            <person name="Picone N."/>
        </authorList>
    </citation>
    <scope>NUCLEOTIDE SEQUENCE</scope>
    <source>
        <strain evidence="1">Sample_alias</strain>
    </source>
</reference>
<accession>A0ABN8XDI2</accession>
<dbReference type="Gene3D" id="1.10.760.10">
    <property type="entry name" value="Cytochrome c-like domain"/>
    <property type="match status" value="1"/>
</dbReference>
<evidence type="ECO:0000313" key="1">
    <source>
        <dbReference type="EMBL" id="CAI9085316.1"/>
    </source>
</evidence>
<dbReference type="Proteomes" id="UP001161497">
    <property type="component" value="Chromosome"/>
</dbReference>
<dbReference type="SUPFAM" id="SSF46626">
    <property type="entry name" value="Cytochrome c"/>
    <property type="match status" value="1"/>
</dbReference>
<dbReference type="RefSeq" id="WP_009061310.1">
    <property type="nucleotide sequence ID" value="NZ_JAHXRZ010000002.1"/>
</dbReference>
<dbReference type="EMBL" id="OX458932">
    <property type="protein sequence ID" value="CAI9085316.1"/>
    <property type="molecule type" value="Genomic_DNA"/>
</dbReference>
<protein>
    <submittedName>
        <fullName evidence="1">Cytochrome c family protein</fullName>
    </submittedName>
</protein>
<proteinExistence type="predicted"/>
<dbReference type="InterPro" id="IPR036909">
    <property type="entry name" value="Cyt_c-like_dom_sf"/>
</dbReference>
<keyword evidence="2" id="KW-1185">Reference proteome</keyword>